<reference evidence="7" key="2">
    <citation type="submission" date="2022-01" db="EMBL/GenBank/DDBJ databases">
        <authorList>
            <person name="Zivanovic Y."/>
            <person name="Moreira D."/>
            <person name="Lopez-Garcia P."/>
        </authorList>
    </citation>
    <scope>NUCLEOTIDE SEQUENCE</scope>
    <source>
        <strain evidence="7">G9</strain>
    </source>
</reference>
<sequence>MASSPPTHLRRSLGFTGVLSQSLAGIAPTATPTINIAIIFTTAGTGTWLTYLVATLAVLSIALNLNVFARSTASAGSLSDFVSLGLGQRGQTVTAWALLLAYLSASVATLTACSGYMLSLLTAMAVQAPPVLLGIVIALVCCIFAFQEIQLSTKLMLILETLSVLMIIFLCIRILVREGLVIDLSQFTLKGVTATGFNEGLIVAMLSFAGFEAATTLGEEAKHPYQAIPRILFLTPVLAGGFFIFSAYVIVLGFNFYKIGVATSDAPLDTLAQAMGIGNFGLLISVGATVSLFGCGLATLVAASRLLFSMIRSQTLPQFNHGVQSENSQLKQAIVVCAVIVFVAVVLCLARFKPLDVYDWFGTFGTFGFLIAYGLSCIAAPIFLQRSRSLHRGHLLASAVGFLVISFIFLGSIVPLPTFPLNLAPLFFLILLGLGVTYSLLHPKNNRD</sequence>
<dbReference type="InterPro" id="IPR004841">
    <property type="entry name" value="AA-permease/SLC12A_dom"/>
</dbReference>
<name>A0ABT6EZD2_9SYNE</name>
<gene>
    <name evidence="7" type="ORF">L3556_08360</name>
</gene>
<organism evidence="7 8">
    <name type="scientific">Candidatus Synechococcus calcipolaris G9</name>
    <dbReference type="NCBI Taxonomy" id="1497997"/>
    <lineage>
        <taxon>Bacteria</taxon>
        <taxon>Bacillati</taxon>
        <taxon>Cyanobacteriota</taxon>
        <taxon>Cyanophyceae</taxon>
        <taxon>Synechococcales</taxon>
        <taxon>Synechococcaceae</taxon>
        <taxon>Synechococcus</taxon>
    </lineage>
</organism>
<feature type="transmembrane region" description="Helical" evidence="5">
    <location>
        <begin position="277"/>
        <end position="303"/>
    </location>
</feature>
<feature type="transmembrane region" description="Helical" evidence="5">
    <location>
        <begin position="364"/>
        <end position="384"/>
    </location>
</feature>
<evidence type="ECO:0000313" key="8">
    <source>
        <dbReference type="Proteomes" id="UP001154265"/>
    </source>
</evidence>
<proteinExistence type="predicted"/>
<feature type="transmembrane region" description="Helical" evidence="5">
    <location>
        <begin position="423"/>
        <end position="441"/>
    </location>
</feature>
<feature type="transmembrane region" description="Helical" evidence="5">
    <location>
        <begin position="48"/>
        <end position="69"/>
    </location>
</feature>
<keyword evidence="2 5" id="KW-0812">Transmembrane</keyword>
<evidence type="ECO:0000256" key="4">
    <source>
        <dbReference type="ARBA" id="ARBA00023136"/>
    </source>
</evidence>
<evidence type="ECO:0000256" key="5">
    <source>
        <dbReference type="SAM" id="Phobius"/>
    </source>
</evidence>
<dbReference type="Pfam" id="PF00324">
    <property type="entry name" value="AA_permease"/>
    <property type="match status" value="1"/>
</dbReference>
<dbReference type="PANTHER" id="PTHR42770">
    <property type="entry name" value="AMINO ACID TRANSPORTER-RELATED"/>
    <property type="match status" value="1"/>
</dbReference>
<dbReference type="PIRSF" id="PIRSF006060">
    <property type="entry name" value="AA_transporter"/>
    <property type="match status" value="1"/>
</dbReference>
<evidence type="ECO:0000259" key="6">
    <source>
        <dbReference type="Pfam" id="PF00324"/>
    </source>
</evidence>
<feature type="transmembrane region" description="Helical" evidence="5">
    <location>
        <begin position="333"/>
        <end position="352"/>
    </location>
</feature>
<keyword evidence="8" id="KW-1185">Reference proteome</keyword>
<feature type="transmembrane region" description="Helical" evidence="5">
    <location>
        <begin position="93"/>
        <end position="118"/>
    </location>
</feature>
<accession>A0ABT6EZD2</accession>
<dbReference type="RefSeq" id="WP_277866826.1">
    <property type="nucleotide sequence ID" value="NZ_JAKKUT010000002.1"/>
</dbReference>
<dbReference type="Gene3D" id="1.20.1740.10">
    <property type="entry name" value="Amino acid/polyamine transporter I"/>
    <property type="match status" value="1"/>
</dbReference>
<feature type="domain" description="Amino acid permease/ SLC12A" evidence="6">
    <location>
        <begin position="17"/>
        <end position="413"/>
    </location>
</feature>
<protein>
    <submittedName>
        <fullName evidence="7">APC family permease</fullName>
    </submittedName>
</protein>
<dbReference type="InterPro" id="IPR050367">
    <property type="entry name" value="APC_superfamily"/>
</dbReference>
<dbReference type="EMBL" id="JAKKUT010000002">
    <property type="protein sequence ID" value="MDG2990938.1"/>
    <property type="molecule type" value="Genomic_DNA"/>
</dbReference>
<dbReference type="Proteomes" id="UP001154265">
    <property type="component" value="Unassembled WGS sequence"/>
</dbReference>
<comment type="caution">
    <text evidence="7">The sequence shown here is derived from an EMBL/GenBank/DDBJ whole genome shotgun (WGS) entry which is preliminary data.</text>
</comment>
<dbReference type="PANTHER" id="PTHR42770:SF16">
    <property type="entry name" value="AMINO ACID PERMEASE"/>
    <property type="match status" value="1"/>
</dbReference>
<evidence type="ECO:0000256" key="2">
    <source>
        <dbReference type="ARBA" id="ARBA00022692"/>
    </source>
</evidence>
<evidence type="ECO:0000313" key="7">
    <source>
        <dbReference type="EMBL" id="MDG2990938.1"/>
    </source>
</evidence>
<feature type="transmembrane region" description="Helical" evidence="5">
    <location>
        <begin position="196"/>
        <end position="219"/>
    </location>
</feature>
<keyword evidence="3 5" id="KW-1133">Transmembrane helix</keyword>
<feature type="transmembrane region" description="Helical" evidence="5">
    <location>
        <begin position="124"/>
        <end position="146"/>
    </location>
</feature>
<reference evidence="7" key="1">
    <citation type="journal article" date="2022" name="Genome Biol. Evol.">
        <title>A New Gene Family Diagnostic for Intracellular Biomineralization of Amorphous Ca Carbonates by Cyanobacteria.</title>
        <authorList>
            <person name="Benzerara K."/>
            <person name="Duprat E."/>
            <person name="Bitard-Feildel T."/>
            <person name="Caumes G."/>
            <person name="Cassier-Chauvat C."/>
            <person name="Chauvat F."/>
            <person name="Dezi M."/>
            <person name="Diop S.I."/>
            <person name="Gaschignard G."/>
            <person name="Gorgen S."/>
            <person name="Gugger M."/>
            <person name="Lopez-Garcia P."/>
            <person name="Millet M."/>
            <person name="Skouri-Panet F."/>
            <person name="Moreira D."/>
            <person name="Callebaut I."/>
        </authorList>
    </citation>
    <scope>NUCLEOTIDE SEQUENCE</scope>
    <source>
        <strain evidence="7">G9</strain>
    </source>
</reference>
<feature type="transmembrane region" description="Helical" evidence="5">
    <location>
        <begin position="396"/>
        <end position="417"/>
    </location>
</feature>
<keyword evidence="4 5" id="KW-0472">Membrane</keyword>
<feature type="transmembrane region" description="Helical" evidence="5">
    <location>
        <begin position="231"/>
        <end position="257"/>
    </location>
</feature>
<feature type="transmembrane region" description="Helical" evidence="5">
    <location>
        <begin position="155"/>
        <end position="176"/>
    </location>
</feature>
<evidence type="ECO:0000256" key="1">
    <source>
        <dbReference type="ARBA" id="ARBA00004141"/>
    </source>
</evidence>
<comment type="subcellular location">
    <subcellularLocation>
        <location evidence="1">Membrane</location>
        <topology evidence="1">Multi-pass membrane protein</topology>
    </subcellularLocation>
</comment>
<evidence type="ECO:0000256" key="3">
    <source>
        <dbReference type="ARBA" id="ARBA00022989"/>
    </source>
</evidence>